<gene>
    <name evidence="1" type="ORF">AN640_00640</name>
</gene>
<reference evidence="1" key="1">
    <citation type="submission" date="2016-08" db="EMBL/GenBank/DDBJ databases">
        <authorList>
            <person name="Ngugi D.K."/>
            <person name="Miyake S."/>
            <person name="Stingl U."/>
        </authorList>
    </citation>
    <scope>NUCLEOTIDE SEQUENCE</scope>
    <source>
        <strain evidence="1">SCG-D08WGA-EpuloA1</strain>
    </source>
</reference>
<evidence type="ECO:0000313" key="2">
    <source>
        <dbReference type="Proteomes" id="UP000188637"/>
    </source>
</evidence>
<accession>A0ACC8XJC3</accession>
<evidence type="ECO:0000313" key="1">
    <source>
        <dbReference type="EMBL" id="ONI46568.1"/>
    </source>
</evidence>
<sequence length="75" mass="9176">MFLDIFKRGKKHRQSIEAQILSEEVSKVQEKLAATLCQFEDTTDHELLDYYTYYYKANEIRHTYLMRKLKEAYYK</sequence>
<organism evidence="1 2">
    <name type="scientific">Candidatus Epulonipiscium fishelsonii</name>
    <dbReference type="NCBI Taxonomy" id="77094"/>
    <lineage>
        <taxon>Bacteria</taxon>
        <taxon>Bacillati</taxon>
        <taxon>Bacillota</taxon>
        <taxon>Clostridia</taxon>
        <taxon>Lachnospirales</taxon>
        <taxon>Lachnospiraceae</taxon>
        <taxon>Candidatus Epulonipiscium</taxon>
    </lineage>
</organism>
<keyword evidence="2" id="KW-1185">Reference proteome</keyword>
<proteinExistence type="predicted"/>
<comment type="caution">
    <text evidence="1">The sequence shown here is derived from an EMBL/GenBank/DDBJ whole genome shotgun (WGS) entry which is preliminary data.</text>
</comment>
<dbReference type="EMBL" id="LJHD01000002">
    <property type="protein sequence ID" value="ONI46568.1"/>
    <property type="molecule type" value="Genomic_DNA"/>
</dbReference>
<name>A0ACC8XJC3_9FIRM</name>
<dbReference type="Proteomes" id="UP000188637">
    <property type="component" value="Unassembled WGS sequence"/>
</dbReference>
<protein>
    <submittedName>
        <fullName evidence="1">Uncharacterized protein</fullName>
    </submittedName>
</protein>